<proteinExistence type="predicted"/>
<dbReference type="Proteomes" id="UP000536604">
    <property type="component" value="Unassembled WGS sequence"/>
</dbReference>
<dbReference type="Gene3D" id="3.30.1050.40">
    <property type="match status" value="1"/>
</dbReference>
<protein>
    <recommendedName>
        <fullName evidence="1">Bacterial SCP orthologue domain-containing protein</fullName>
    </recommendedName>
</protein>
<accession>A0A841IK46</accession>
<gene>
    <name evidence="2" type="ORF">FHS13_000252</name>
</gene>
<dbReference type="AlphaFoldDB" id="A0A841IK46"/>
<evidence type="ECO:0000313" key="3">
    <source>
        <dbReference type="Proteomes" id="UP000536604"/>
    </source>
</evidence>
<organism evidence="2 3">
    <name type="scientific">Nocardiopsis algeriensis</name>
    <dbReference type="NCBI Taxonomy" id="1478215"/>
    <lineage>
        <taxon>Bacteria</taxon>
        <taxon>Bacillati</taxon>
        <taxon>Actinomycetota</taxon>
        <taxon>Actinomycetes</taxon>
        <taxon>Streptosporangiales</taxon>
        <taxon>Nocardiopsidaceae</taxon>
        <taxon>Nocardiopsis</taxon>
    </lineage>
</organism>
<dbReference type="InterPro" id="IPR041629">
    <property type="entry name" value="SCP_3"/>
</dbReference>
<dbReference type="RefSeq" id="WP_184286028.1">
    <property type="nucleotide sequence ID" value="NZ_JACHJO010000001.1"/>
</dbReference>
<evidence type="ECO:0000313" key="2">
    <source>
        <dbReference type="EMBL" id="MBB6118324.1"/>
    </source>
</evidence>
<name>A0A841IK46_9ACTN</name>
<feature type="domain" description="Bacterial SCP orthologue" evidence="1">
    <location>
        <begin position="46"/>
        <end position="137"/>
    </location>
</feature>
<comment type="caution">
    <text evidence="2">The sequence shown here is derived from an EMBL/GenBank/DDBJ whole genome shotgun (WGS) entry which is preliminary data.</text>
</comment>
<reference evidence="2 3" key="1">
    <citation type="submission" date="2020-08" db="EMBL/GenBank/DDBJ databases">
        <title>Genomic Encyclopedia of Type Strains, Phase III (KMG-III): the genomes of soil and plant-associated and newly described type strains.</title>
        <authorList>
            <person name="Whitman W."/>
        </authorList>
    </citation>
    <scope>NUCLEOTIDE SEQUENCE [LARGE SCALE GENOMIC DNA]</scope>
    <source>
        <strain evidence="2 3">CECT 8712</strain>
    </source>
</reference>
<dbReference type="Pfam" id="PF17844">
    <property type="entry name" value="SCP_3"/>
    <property type="match status" value="1"/>
</dbReference>
<keyword evidence="3" id="KW-1185">Reference proteome</keyword>
<dbReference type="EMBL" id="JACHJO010000001">
    <property type="protein sequence ID" value="MBB6118324.1"/>
    <property type="molecule type" value="Genomic_DNA"/>
</dbReference>
<evidence type="ECO:0000259" key="1">
    <source>
        <dbReference type="Pfam" id="PF17844"/>
    </source>
</evidence>
<sequence length="151" mass="15818">MPSLTPSLVRRLREALDTLGEPCPDGEEEAVLACARAVLRAGEPPRAAVRTAVRASLAMLADSAPGRALEVRVPPFGAVQAVEGPSHTRGTPPGVVETDPTTWLRLAVGDTAWEQAVAEHAVQASGTRADLSGHLPLRPRVASRRAPGTKL</sequence>